<evidence type="ECO:0000313" key="2">
    <source>
        <dbReference type="EMBL" id="GBN08313.1"/>
    </source>
</evidence>
<evidence type="ECO:0000313" key="3">
    <source>
        <dbReference type="Proteomes" id="UP000499080"/>
    </source>
</evidence>
<dbReference type="EMBL" id="BGPR01005252">
    <property type="protein sequence ID" value="GBN08313.1"/>
    <property type="molecule type" value="Genomic_DNA"/>
</dbReference>
<keyword evidence="1" id="KW-0812">Transmembrane</keyword>
<dbReference type="AlphaFoldDB" id="A0A4Y2L3E0"/>
<organism evidence="2 3">
    <name type="scientific">Araneus ventricosus</name>
    <name type="common">Orbweaver spider</name>
    <name type="synonym">Epeira ventricosa</name>
    <dbReference type="NCBI Taxonomy" id="182803"/>
    <lineage>
        <taxon>Eukaryota</taxon>
        <taxon>Metazoa</taxon>
        <taxon>Ecdysozoa</taxon>
        <taxon>Arthropoda</taxon>
        <taxon>Chelicerata</taxon>
        <taxon>Arachnida</taxon>
        <taxon>Araneae</taxon>
        <taxon>Araneomorphae</taxon>
        <taxon>Entelegynae</taxon>
        <taxon>Araneoidea</taxon>
        <taxon>Araneidae</taxon>
        <taxon>Araneus</taxon>
    </lineage>
</organism>
<feature type="transmembrane region" description="Helical" evidence="1">
    <location>
        <begin position="118"/>
        <end position="138"/>
    </location>
</feature>
<keyword evidence="3" id="KW-1185">Reference proteome</keyword>
<accession>A0A4Y2L3E0</accession>
<dbReference type="Proteomes" id="UP000499080">
    <property type="component" value="Unassembled WGS sequence"/>
</dbReference>
<sequence>MGSIYSLRSFPNAVDFSAIGLTANGILYNAFGVKPADYFFQMTLFYPAKSSNNNQRTLLIQRENPDSMEMSSLISECLPYSLAGFLIAMAGHLASVLFGQKWGVHYSVEVISECRILLLGLSANGILYKLSVLSLPIISFR</sequence>
<gene>
    <name evidence="2" type="ORF">AVEN_181036_1</name>
</gene>
<protein>
    <submittedName>
        <fullName evidence="2">Uncharacterized protein</fullName>
    </submittedName>
</protein>
<name>A0A4Y2L3E0_ARAVE</name>
<reference evidence="2 3" key="1">
    <citation type="journal article" date="2019" name="Sci. Rep.">
        <title>Orb-weaving spider Araneus ventricosus genome elucidates the spidroin gene catalogue.</title>
        <authorList>
            <person name="Kono N."/>
            <person name="Nakamura H."/>
            <person name="Ohtoshi R."/>
            <person name="Moran D.A.P."/>
            <person name="Shinohara A."/>
            <person name="Yoshida Y."/>
            <person name="Fujiwara M."/>
            <person name="Mori M."/>
            <person name="Tomita M."/>
            <person name="Arakawa K."/>
        </authorList>
    </citation>
    <scope>NUCLEOTIDE SEQUENCE [LARGE SCALE GENOMIC DNA]</scope>
</reference>
<keyword evidence="1" id="KW-1133">Transmembrane helix</keyword>
<evidence type="ECO:0000256" key="1">
    <source>
        <dbReference type="SAM" id="Phobius"/>
    </source>
</evidence>
<feature type="transmembrane region" description="Helical" evidence="1">
    <location>
        <begin position="77"/>
        <end position="98"/>
    </location>
</feature>
<keyword evidence="1" id="KW-0472">Membrane</keyword>
<comment type="caution">
    <text evidence="2">The sequence shown here is derived from an EMBL/GenBank/DDBJ whole genome shotgun (WGS) entry which is preliminary data.</text>
</comment>
<proteinExistence type="predicted"/>